<dbReference type="RefSeq" id="WP_074372490.1">
    <property type="nucleotide sequence ID" value="NZ_AP024907.1"/>
</dbReference>
<dbReference type="CDD" id="cd24057">
    <property type="entry name" value="ASKHA_NBD_ROK_NAGK"/>
    <property type="match status" value="1"/>
</dbReference>
<dbReference type="InterPro" id="IPR000600">
    <property type="entry name" value="ROK"/>
</dbReference>
<evidence type="ECO:0000256" key="2">
    <source>
        <dbReference type="ARBA" id="ARBA00022679"/>
    </source>
</evidence>
<accession>A0A1N6M3F0</accession>
<protein>
    <recommendedName>
        <fullName evidence="1">N-acetylglucosamine kinase</fullName>
        <ecNumber evidence="1">2.7.1.59</ecNumber>
    </recommendedName>
</protein>
<dbReference type="NCBIfam" id="NF009835">
    <property type="entry name" value="PRK13310.1"/>
    <property type="match status" value="1"/>
</dbReference>
<evidence type="ECO:0000256" key="9">
    <source>
        <dbReference type="ARBA" id="ARBA00049065"/>
    </source>
</evidence>
<evidence type="ECO:0000256" key="3">
    <source>
        <dbReference type="ARBA" id="ARBA00022723"/>
    </source>
</evidence>
<dbReference type="PANTHER" id="PTHR18964">
    <property type="entry name" value="ROK (REPRESSOR, ORF, KINASE) FAMILY"/>
    <property type="match status" value="1"/>
</dbReference>
<dbReference type="Gene3D" id="3.30.420.40">
    <property type="match status" value="2"/>
</dbReference>
<dbReference type="SUPFAM" id="SSF53067">
    <property type="entry name" value="Actin-like ATPase domain"/>
    <property type="match status" value="1"/>
</dbReference>
<evidence type="ECO:0000256" key="8">
    <source>
        <dbReference type="ARBA" id="ARBA00023277"/>
    </source>
</evidence>
<keyword evidence="4" id="KW-0547">Nucleotide-binding</keyword>
<keyword evidence="5 10" id="KW-0418">Kinase</keyword>
<organism evidence="10 11">
    <name type="scientific">Vibrio spartinae</name>
    <dbReference type="NCBI Taxonomy" id="1918945"/>
    <lineage>
        <taxon>Bacteria</taxon>
        <taxon>Pseudomonadati</taxon>
        <taxon>Pseudomonadota</taxon>
        <taxon>Gammaproteobacteria</taxon>
        <taxon>Vibrionales</taxon>
        <taxon>Vibrionaceae</taxon>
        <taxon>Vibrio</taxon>
    </lineage>
</organism>
<keyword evidence="2 10" id="KW-0808">Transferase</keyword>
<dbReference type="InterPro" id="IPR049874">
    <property type="entry name" value="ROK_cs"/>
</dbReference>
<dbReference type="GO" id="GO:0046872">
    <property type="term" value="F:metal ion binding"/>
    <property type="evidence" value="ECO:0007669"/>
    <property type="project" value="UniProtKB-KW"/>
</dbReference>
<dbReference type="EC" id="2.7.1.59" evidence="1"/>
<keyword evidence="3" id="KW-0479">Metal-binding</keyword>
<proteinExistence type="predicted"/>
<evidence type="ECO:0000313" key="10">
    <source>
        <dbReference type="EMBL" id="SIO93935.1"/>
    </source>
</evidence>
<dbReference type="OrthoDB" id="9810372at2"/>
<dbReference type="PROSITE" id="PS01125">
    <property type="entry name" value="ROK"/>
    <property type="match status" value="1"/>
</dbReference>
<dbReference type="GO" id="GO:0045127">
    <property type="term" value="F:N-acetylglucosamine kinase activity"/>
    <property type="evidence" value="ECO:0007669"/>
    <property type="project" value="UniProtKB-EC"/>
</dbReference>
<dbReference type="Proteomes" id="UP000184774">
    <property type="component" value="Unassembled WGS sequence"/>
</dbReference>
<evidence type="ECO:0000256" key="1">
    <source>
        <dbReference type="ARBA" id="ARBA00012122"/>
    </source>
</evidence>
<keyword evidence="6" id="KW-0862">Zinc</keyword>
<dbReference type="GO" id="GO:0005524">
    <property type="term" value="F:ATP binding"/>
    <property type="evidence" value="ECO:0007669"/>
    <property type="project" value="UniProtKB-KW"/>
</dbReference>
<dbReference type="InterPro" id="IPR043129">
    <property type="entry name" value="ATPase_NBD"/>
</dbReference>
<gene>
    <name evidence="10" type="primary">nagK_1</name>
    <name evidence="10" type="ORF">VSP9026_01614</name>
</gene>
<evidence type="ECO:0000256" key="7">
    <source>
        <dbReference type="ARBA" id="ARBA00022840"/>
    </source>
</evidence>
<reference evidence="10 11" key="1">
    <citation type="submission" date="2016-12" db="EMBL/GenBank/DDBJ databases">
        <authorList>
            <person name="Song W.-J."/>
            <person name="Kurnit D.M."/>
        </authorList>
    </citation>
    <scope>NUCLEOTIDE SEQUENCE [LARGE SCALE GENOMIC DNA]</scope>
    <source>
        <strain evidence="10 11">CECT 9026</strain>
    </source>
</reference>
<dbReference type="AlphaFoldDB" id="A0A1N6M3F0"/>
<evidence type="ECO:0000256" key="5">
    <source>
        <dbReference type="ARBA" id="ARBA00022777"/>
    </source>
</evidence>
<evidence type="ECO:0000256" key="6">
    <source>
        <dbReference type="ARBA" id="ARBA00022833"/>
    </source>
</evidence>
<dbReference type="Pfam" id="PF00480">
    <property type="entry name" value="ROK"/>
    <property type="match status" value="1"/>
</dbReference>
<keyword evidence="7" id="KW-0067">ATP-binding</keyword>
<dbReference type="EMBL" id="FSSB01000010">
    <property type="protein sequence ID" value="SIO93935.1"/>
    <property type="molecule type" value="Genomic_DNA"/>
</dbReference>
<name>A0A1N6M3F0_9VIBR</name>
<evidence type="ECO:0000256" key="4">
    <source>
        <dbReference type="ARBA" id="ARBA00022741"/>
    </source>
</evidence>
<keyword evidence="8" id="KW-0119">Carbohydrate metabolism</keyword>
<comment type="catalytic activity">
    <reaction evidence="9">
        <text>N-acetyl-D-glucosamine + ATP = N-acetyl-D-glucosamine 6-phosphate + ADP + H(+)</text>
        <dbReference type="Rhea" id="RHEA:17417"/>
        <dbReference type="ChEBI" id="CHEBI:15378"/>
        <dbReference type="ChEBI" id="CHEBI:30616"/>
        <dbReference type="ChEBI" id="CHEBI:57513"/>
        <dbReference type="ChEBI" id="CHEBI:456216"/>
        <dbReference type="ChEBI" id="CHEBI:506227"/>
        <dbReference type="EC" id="2.7.1.59"/>
    </reaction>
</comment>
<evidence type="ECO:0000313" key="11">
    <source>
        <dbReference type="Proteomes" id="UP000184774"/>
    </source>
</evidence>
<sequence>MYYGFDVGGTKIEFGAFDTTLTRVATERLPTPLKDYDQFIKVIAEQVEKYDEILGCVGQVGVGLPGTERVDDGSLLTANIPSVNGRHLRHDLEKRLQRPVRIDNDANCFVLSEAWDDSLRDSPSVMGLILGTGFGGGLVYRGEVFSGRNHVAGEVGHMRIPIDAWFWLGDNPPLFQCGCGQQGCLESYISGRGFEGLYQHQYGQFKPAVEIIENFYADDKTASDFIDFFIELLAICLGNIFTAHDPHTVVLGGGLSNFERLYQELPQRISRYLLPIAQCPEIRRAKYGATGGVRGAAFLNLQS</sequence>
<dbReference type="PANTHER" id="PTHR18964:SF162">
    <property type="entry name" value="N-ACETYL-D-GLUCOSAMINE KINASE"/>
    <property type="match status" value="1"/>
</dbReference>